<proteinExistence type="predicted"/>
<dbReference type="EMBL" id="FTPR01000001">
    <property type="protein sequence ID" value="SIT76831.1"/>
    <property type="molecule type" value="Genomic_DNA"/>
</dbReference>
<evidence type="ECO:0000256" key="2">
    <source>
        <dbReference type="ARBA" id="ARBA00011915"/>
    </source>
</evidence>
<dbReference type="GO" id="GO:0006574">
    <property type="term" value="P:L-valine catabolic process"/>
    <property type="evidence" value="ECO:0007669"/>
    <property type="project" value="TreeGrafter"/>
</dbReference>
<dbReference type="RefSeq" id="WP_076658185.1">
    <property type="nucleotide sequence ID" value="NZ_FTPR01000001.1"/>
</dbReference>
<dbReference type="Proteomes" id="UP000186997">
    <property type="component" value="Unassembled WGS sequence"/>
</dbReference>
<dbReference type="PANTHER" id="PTHR43176:SF3">
    <property type="entry name" value="3-HYDROXYISOBUTYRYL-COA HYDROLASE, MITOCHONDRIAL"/>
    <property type="match status" value="1"/>
</dbReference>
<dbReference type="SUPFAM" id="SSF52096">
    <property type="entry name" value="ClpP/crotonase"/>
    <property type="match status" value="1"/>
</dbReference>
<reference evidence="6" key="1">
    <citation type="submission" date="2017-01" db="EMBL/GenBank/DDBJ databases">
        <authorList>
            <person name="Varghese N."/>
            <person name="Submissions S."/>
        </authorList>
    </citation>
    <scope>NUCLEOTIDE SEQUENCE [LARGE SCALE GENOMIC DNA]</scope>
    <source>
        <strain evidence="6">DSM 29591</strain>
    </source>
</reference>
<keyword evidence="6" id="KW-1185">Reference proteome</keyword>
<dbReference type="InterPro" id="IPR029045">
    <property type="entry name" value="ClpP/crotonase-like_dom_sf"/>
</dbReference>
<evidence type="ECO:0000313" key="5">
    <source>
        <dbReference type="EMBL" id="SIT76831.1"/>
    </source>
</evidence>
<accession>A0A1R3WF62</accession>
<evidence type="ECO:0000313" key="6">
    <source>
        <dbReference type="Proteomes" id="UP000186997"/>
    </source>
</evidence>
<dbReference type="STRING" id="287098.SAMN05421665_0447"/>
<feature type="domain" description="Enoyl-CoA hydratase/isomerase" evidence="4">
    <location>
        <begin position="13"/>
        <end position="333"/>
    </location>
</feature>
<protein>
    <recommendedName>
        <fullName evidence="2">3-hydroxyisobutyryl-CoA hydrolase</fullName>
        <ecNumber evidence="2">3.1.2.4</ecNumber>
    </recommendedName>
</protein>
<dbReference type="EC" id="3.1.2.4" evidence="2"/>
<dbReference type="GO" id="GO:0005829">
    <property type="term" value="C:cytosol"/>
    <property type="evidence" value="ECO:0007669"/>
    <property type="project" value="TreeGrafter"/>
</dbReference>
<dbReference type="Gene3D" id="3.90.226.10">
    <property type="entry name" value="2-enoyl-CoA Hydratase, Chain A, domain 1"/>
    <property type="match status" value="1"/>
</dbReference>
<dbReference type="AlphaFoldDB" id="A0A1R3WF62"/>
<evidence type="ECO:0000256" key="3">
    <source>
        <dbReference type="ARBA" id="ARBA00022801"/>
    </source>
</evidence>
<dbReference type="Pfam" id="PF16113">
    <property type="entry name" value="ECH_2"/>
    <property type="match status" value="1"/>
</dbReference>
<gene>
    <name evidence="5" type="ORF">SAMN05421665_0447</name>
</gene>
<organism evidence="5 6">
    <name type="scientific">Yoonia rosea</name>
    <dbReference type="NCBI Taxonomy" id="287098"/>
    <lineage>
        <taxon>Bacteria</taxon>
        <taxon>Pseudomonadati</taxon>
        <taxon>Pseudomonadota</taxon>
        <taxon>Alphaproteobacteria</taxon>
        <taxon>Rhodobacterales</taxon>
        <taxon>Paracoccaceae</taxon>
        <taxon>Yoonia</taxon>
    </lineage>
</organism>
<dbReference type="OrthoDB" id="9790967at2"/>
<dbReference type="GO" id="GO:0003860">
    <property type="term" value="F:3-hydroxyisobutyryl-CoA hydrolase activity"/>
    <property type="evidence" value="ECO:0007669"/>
    <property type="project" value="UniProtKB-EC"/>
</dbReference>
<comment type="catalytic activity">
    <reaction evidence="1">
        <text>3-hydroxy-2-methylpropanoyl-CoA + H2O = 3-hydroxy-2-methylpropanoate + CoA + H(+)</text>
        <dbReference type="Rhea" id="RHEA:20888"/>
        <dbReference type="ChEBI" id="CHEBI:11805"/>
        <dbReference type="ChEBI" id="CHEBI:15377"/>
        <dbReference type="ChEBI" id="CHEBI:15378"/>
        <dbReference type="ChEBI" id="CHEBI:57287"/>
        <dbReference type="ChEBI" id="CHEBI:57340"/>
        <dbReference type="EC" id="3.1.2.4"/>
    </reaction>
</comment>
<keyword evidence="3" id="KW-0378">Hydrolase</keyword>
<dbReference type="PANTHER" id="PTHR43176">
    <property type="entry name" value="3-HYDROXYISOBUTYRYL-COA HYDROLASE-RELATED"/>
    <property type="match status" value="1"/>
</dbReference>
<evidence type="ECO:0000256" key="1">
    <source>
        <dbReference type="ARBA" id="ARBA00001709"/>
    </source>
</evidence>
<dbReference type="InterPro" id="IPR032259">
    <property type="entry name" value="HIBYL-CoA-H"/>
</dbReference>
<name>A0A1R3WF62_9RHOB</name>
<dbReference type="InterPro" id="IPR045004">
    <property type="entry name" value="ECH_dom"/>
</dbReference>
<dbReference type="CDD" id="cd06558">
    <property type="entry name" value="crotonase-like"/>
    <property type="match status" value="1"/>
</dbReference>
<evidence type="ECO:0000259" key="4">
    <source>
        <dbReference type="Pfam" id="PF16113"/>
    </source>
</evidence>
<dbReference type="NCBIfam" id="NF004127">
    <property type="entry name" value="PRK05617.1"/>
    <property type="match status" value="1"/>
</dbReference>
<sequence>MTDIIIRKSGKAGLITLNRPQALNALTWDMCLAIEAALDAWRSDPEVAVILIDGAGDRAFCSGGDIAEMYASGQKGDLDYGRRFWRDEYRLNAKIRRYPKPVVSFLHGFTMGGGVGVGCHASHRIVCENSQIAMPECSIGLVPDVGGSLLLAQAPGHCGEFLGLSGDRMDTGDALYAGFADYFVPQEGWTDLKATLISTGDASLVEAASAPPPPARLAAWQDEIDSCFGGAALSDVYRAMAAVPDGPATTHARKLMDRNAPLGMAVAVRIIQAARRTPGIEQALEREFRYTYRCVAQGDFIEGIRAAIIDRDRSPKWQHASWHAVKDEDVAAMTQDLGSNALQWKETT</sequence>